<dbReference type="InterPro" id="IPR050583">
    <property type="entry name" value="Mycobacterial_A85_antigen"/>
</dbReference>
<dbReference type="SUPFAM" id="SSF81296">
    <property type="entry name" value="E set domains"/>
    <property type="match status" value="1"/>
</dbReference>
<proteinExistence type="predicted"/>
<accession>Q01VW5</accession>
<dbReference type="EMBL" id="CP000473">
    <property type="protein sequence ID" value="ABJ86200.1"/>
    <property type="molecule type" value="Genomic_DNA"/>
</dbReference>
<dbReference type="InParanoid" id="Q01VW5"/>
<dbReference type="PANTHER" id="PTHR48098">
    <property type="entry name" value="ENTEROCHELIN ESTERASE-RELATED"/>
    <property type="match status" value="1"/>
</dbReference>
<dbReference type="Gene3D" id="3.40.50.1820">
    <property type="entry name" value="alpha/beta hydrolase"/>
    <property type="match status" value="1"/>
</dbReference>
<dbReference type="KEGG" id="sus:Acid_5247"/>
<dbReference type="PANTHER" id="PTHR48098:SF1">
    <property type="entry name" value="DIACYLGLYCEROL ACYLTRANSFERASE_MYCOLYLTRANSFERASE AG85A"/>
    <property type="match status" value="1"/>
</dbReference>
<dbReference type="ESTHER" id="solue-q01vw5">
    <property type="family name" value="A85-Feruloyl-Esterase"/>
</dbReference>
<dbReference type="eggNOG" id="COG2382">
    <property type="taxonomic scope" value="Bacteria"/>
</dbReference>
<name>Q01VW5_SOLUE</name>
<evidence type="ECO:0000313" key="1">
    <source>
        <dbReference type="EMBL" id="ABJ86200.1"/>
    </source>
</evidence>
<dbReference type="STRING" id="234267.Acid_5247"/>
<dbReference type="AlphaFoldDB" id="Q01VW5"/>
<sequence precursor="true">MKLRILTFVCALGTLFGQGRGTPPIKSPEVSADGKVTVRLRAPKATEVFVTGLGERLAMQKDEQGVWSVTTGTLKPDIYSYSFQVDGMTVTDPSNPKSKPSYANAGQSAVLVPGTNSWTPAPNLARGAVTHHFYHSAIAGDDRDYWVYTPANYDPKRKEAYPVLYLLHGLGDDASGWIQAGAANVILDNLIAQGKAKPMIMVNPLGYGNADGPGGAMREDMIPSYAKTVLEEVMPQVEKEYHVSKDRTQRAIAGLSMGGAEATVTGLNHLDKFAWIGSFSGAYVMWPGARGASPATPPAGGGRGGGRGPASLDAGAFAKNFPSLDAKANSQIRLLWVACGTADGLIGVNRQFKGWLDSKDIKVTYVEVPEMAHVWPLWRQNLTDLAPLLFQAGH</sequence>
<dbReference type="Pfam" id="PF00756">
    <property type="entry name" value="Esterase"/>
    <property type="match status" value="1"/>
</dbReference>
<protein>
    <submittedName>
        <fullName evidence="1">Putative esterase</fullName>
    </submittedName>
</protein>
<dbReference type="InterPro" id="IPR000801">
    <property type="entry name" value="Esterase-like"/>
</dbReference>
<dbReference type="SUPFAM" id="SSF53474">
    <property type="entry name" value="alpha/beta-Hydrolases"/>
    <property type="match status" value="1"/>
</dbReference>
<organism evidence="1">
    <name type="scientific">Solibacter usitatus (strain Ellin6076)</name>
    <dbReference type="NCBI Taxonomy" id="234267"/>
    <lineage>
        <taxon>Bacteria</taxon>
        <taxon>Pseudomonadati</taxon>
        <taxon>Acidobacteriota</taxon>
        <taxon>Terriglobia</taxon>
        <taxon>Bryobacterales</taxon>
        <taxon>Solibacteraceae</taxon>
        <taxon>Candidatus Solibacter</taxon>
    </lineage>
</organism>
<reference evidence="1" key="1">
    <citation type="submission" date="2006-10" db="EMBL/GenBank/DDBJ databases">
        <title>Complete sequence of Solibacter usitatus Ellin6076.</title>
        <authorList>
            <consortium name="US DOE Joint Genome Institute"/>
            <person name="Copeland A."/>
            <person name="Lucas S."/>
            <person name="Lapidus A."/>
            <person name="Barry K."/>
            <person name="Detter J.C."/>
            <person name="Glavina del Rio T."/>
            <person name="Hammon N."/>
            <person name="Israni S."/>
            <person name="Dalin E."/>
            <person name="Tice H."/>
            <person name="Pitluck S."/>
            <person name="Thompson L.S."/>
            <person name="Brettin T."/>
            <person name="Bruce D."/>
            <person name="Han C."/>
            <person name="Tapia R."/>
            <person name="Gilna P."/>
            <person name="Schmutz J."/>
            <person name="Larimer F."/>
            <person name="Land M."/>
            <person name="Hauser L."/>
            <person name="Kyrpides N."/>
            <person name="Mikhailova N."/>
            <person name="Janssen P.H."/>
            <person name="Kuske C.R."/>
            <person name="Richardson P."/>
        </authorList>
    </citation>
    <scope>NUCLEOTIDE SEQUENCE</scope>
    <source>
        <strain evidence="1">Ellin6076</strain>
    </source>
</reference>
<gene>
    <name evidence="1" type="ordered locus">Acid_5247</name>
</gene>
<dbReference type="GO" id="GO:0016747">
    <property type="term" value="F:acyltransferase activity, transferring groups other than amino-acyl groups"/>
    <property type="evidence" value="ECO:0007669"/>
    <property type="project" value="TreeGrafter"/>
</dbReference>
<dbReference type="InterPro" id="IPR029058">
    <property type="entry name" value="AB_hydrolase_fold"/>
</dbReference>
<dbReference type="Gene3D" id="2.60.40.10">
    <property type="entry name" value="Immunoglobulins"/>
    <property type="match status" value="1"/>
</dbReference>
<dbReference type="OrthoDB" id="9777383at2"/>
<dbReference type="InterPro" id="IPR013783">
    <property type="entry name" value="Ig-like_fold"/>
</dbReference>
<dbReference type="FunCoup" id="Q01VW5">
    <property type="interactions" value="66"/>
</dbReference>
<dbReference type="HOGENOM" id="CLU_037618_2_1_0"/>
<dbReference type="CDD" id="cd11294">
    <property type="entry name" value="E_set_Esterase_like_N"/>
    <property type="match status" value="1"/>
</dbReference>
<dbReference type="InterPro" id="IPR014756">
    <property type="entry name" value="Ig_E-set"/>
</dbReference>